<keyword evidence="6" id="KW-0378">Hydrolase</keyword>
<keyword evidence="4" id="KW-0540">Nuclease</keyword>
<dbReference type="InterPro" id="IPR054465">
    <property type="entry name" value="Integrase_p58-like_C"/>
</dbReference>
<dbReference type="Proteomes" id="UP000594220">
    <property type="component" value="Unplaced"/>
</dbReference>
<feature type="compositionally biased region" description="Basic and acidic residues" evidence="8">
    <location>
        <begin position="157"/>
        <end position="166"/>
    </location>
</feature>
<dbReference type="FunFam" id="3.10.10.10:FF:000007">
    <property type="entry name" value="Retrovirus-related Pol polyprotein from transposon 17.6-like Protein"/>
    <property type="match status" value="1"/>
</dbReference>
<dbReference type="CDD" id="cd01647">
    <property type="entry name" value="RT_LTR"/>
    <property type="match status" value="1"/>
</dbReference>
<dbReference type="InterPro" id="IPR012337">
    <property type="entry name" value="RNaseH-like_sf"/>
</dbReference>
<dbReference type="GO" id="GO:0003964">
    <property type="term" value="F:RNA-directed DNA polymerase activity"/>
    <property type="evidence" value="ECO:0007669"/>
    <property type="project" value="UniProtKB-KW"/>
</dbReference>
<organism evidence="10 11">
    <name type="scientific">Crocodylus porosus</name>
    <name type="common">Saltwater crocodile</name>
    <name type="synonym">Estuarine crocodile</name>
    <dbReference type="NCBI Taxonomy" id="8502"/>
    <lineage>
        <taxon>Eukaryota</taxon>
        <taxon>Metazoa</taxon>
        <taxon>Chordata</taxon>
        <taxon>Craniata</taxon>
        <taxon>Vertebrata</taxon>
        <taxon>Euteleostomi</taxon>
        <taxon>Archelosauria</taxon>
        <taxon>Archosauria</taxon>
        <taxon>Crocodylia</taxon>
        <taxon>Longirostres</taxon>
        <taxon>Crocodylidae</taxon>
        <taxon>Crocodylus</taxon>
    </lineage>
</organism>
<evidence type="ECO:0000256" key="6">
    <source>
        <dbReference type="ARBA" id="ARBA00022801"/>
    </source>
</evidence>
<dbReference type="Gene3D" id="3.10.10.10">
    <property type="entry name" value="HIV Type 1 Reverse Transcriptase, subunit A, domain 1"/>
    <property type="match status" value="1"/>
</dbReference>
<keyword evidence="3" id="KW-0548">Nucleotidyltransferase</keyword>
<evidence type="ECO:0000256" key="2">
    <source>
        <dbReference type="ARBA" id="ARBA00022679"/>
    </source>
</evidence>
<evidence type="ECO:0000256" key="5">
    <source>
        <dbReference type="ARBA" id="ARBA00022759"/>
    </source>
</evidence>
<name>A0A7M4F0X7_CROPO</name>
<evidence type="ECO:0000256" key="1">
    <source>
        <dbReference type="ARBA" id="ARBA00022670"/>
    </source>
</evidence>
<dbReference type="SUPFAM" id="SSF53098">
    <property type="entry name" value="Ribonuclease H-like"/>
    <property type="match status" value="1"/>
</dbReference>
<reference evidence="10" key="1">
    <citation type="submission" date="2025-08" db="UniProtKB">
        <authorList>
            <consortium name="Ensembl"/>
        </authorList>
    </citation>
    <scope>IDENTIFICATION</scope>
</reference>
<dbReference type="Pfam" id="PF00078">
    <property type="entry name" value="RVT_1"/>
    <property type="match status" value="1"/>
</dbReference>
<dbReference type="InterPro" id="IPR043502">
    <property type="entry name" value="DNA/RNA_pol_sf"/>
</dbReference>
<feature type="domain" description="Integrase catalytic" evidence="9">
    <location>
        <begin position="1"/>
        <end position="104"/>
    </location>
</feature>
<reference evidence="10" key="2">
    <citation type="submission" date="2025-09" db="UniProtKB">
        <authorList>
            <consortium name="Ensembl"/>
        </authorList>
    </citation>
    <scope>IDENTIFICATION</scope>
</reference>
<evidence type="ECO:0000259" key="9">
    <source>
        <dbReference type="PROSITE" id="PS50994"/>
    </source>
</evidence>
<keyword evidence="1" id="KW-0645">Protease</keyword>
<dbReference type="GO" id="GO:0003676">
    <property type="term" value="F:nucleic acid binding"/>
    <property type="evidence" value="ECO:0007669"/>
    <property type="project" value="InterPro"/>
</dbReference>
<dbReference type="InterPro" id="IPR036397">
    <property type="entry name" value="RNaseH_sf"/>
</dbReference>
<dbReference type="InterPro" id="IPR001584">
    <property type="entry name" value="Integrase_cat-core"/>
</dbReference>
<evidence type="ECO:0000256" key="4">
    <source>
        <dbReference type="ARBA" id="ARBA00022722"/>
    </source>
</evidence>
<dbReference type="Gene3D" id="3.30.420.10">
    <property type="entry name" value="Ribonuclease H-like superfamily/Ribonuclease H"/>
    <property type="match status" value="1"/>
</dbReference>
<keyword evidence="7" id="KW-0695">RNA-directed DNA polymerase</keyword>
<dbReference type="Pfam" id="PF22938">
    <property type="entry name" value="Integrase_p58_C"/>
    <property type="match status" value="1"/>
</dbReference>
<accession>A0A7M4F0X7</accession>
<dbReference type="InterPro" id="IPR050951">
    <property type="entry name" value="Retrovirus_Pol_polyprotein"/>
</dbReference>
<evidence type="ECO:0000256" key="8">
    <source>
        <dbReference type="SAM" id="MobiDB-lite"/>
    </source>
</evidence>
<evidence type="ECO:0000313" key="10">
    <source>
        <dbReference type="Ensembl" id="ENSCPRP00005016549.1"/>
    </source>
</evidence>
<dbReference type="GO" id="GO:0015074">
    <property type="term" value="P:DNA integration"/>
    <property type="evidence" value="ECO:0007669"/>
    <property type="project" value="InterPro"/>
</dbReference>
<feature type="region of interest" description="Disordered" evidence="8">
    <location>
        <begin position="147"/>
        <end position="166"/>
    </location>
</feature>
<dbReference type="InterPro" id="IPR000477">
    <property type="entry name" value="RT_dom"/>
</dbReference>
<dbReference type="GO" id="GO:0004519">
    <property type="term" value="F:endonuclease activity"/>
    <property type="evidence" value="ECO:0007669"/>
    <property type="project" value="UniProtKB-KW"/>
</dbReference>
<dbReference type="GO" id="GO:0008233">
    <property type="term" value="F:peptidase activity"/>
    <property type="evidence" value="ECO:0007669"/>
    <property type="project" value="UniProtKB-KW"/>
</dbReference>
<sequence>MKWVSQFGIPKEIVTDQGTNFMSAVMAAMCRVLHVTHLRTTVYHPQTNGLMERFNATLKGMLRRCTQEDPARWDLLVPPLLFAVRDAPQASMGYSPFRLVFGHQPQSLLDIVRESWETSVRGGQQVAEYAQEIQDRLHKAQQAAQDNLTQVQRQQKNRYDQGTRERELQPGQKVLVMLPSSHSKFEARWQGPARVIRRVGPVNYEVQREGRQRMSQILHINLLKEWQEPQGLLLEMDRESVDGKYQGLEAGSKTLKEGLPGEGASLLLHQKKELQRLIAEFGDVFTETPGKARGVEHAILMPRGQVAREKWQRIPFFRRQPIREELNRMLAQGIITPSRSPWRSPLVAVTKTDGSLRLCIDFRKVNALTQFDAFPMPQVNELVERIGQANFISTLDLAKGYWQIPLRKEDQPKTAFGTPWGLYKFKRMPFG</sequence>
<dbReference type="SUPFAM" id="SSF56672">
    <property type="entry name" value="DNA/RNA polymerases"/>
    <property type="match status" value="1"/>
</dbReference>
<proteinExistence type="predicted"/>
<evidence type="ECO:0000256" key="7">
    <source>
        <dbReference type="ARBA" id="ARBA00022918"/>
    </source>
</evidence>
<dbReference type="AlphaFoldDB" id="A0A7M4F0X7"/>
<dbReference type="GO" id="GO:0006508">
    <property type="term" value="P:proteolysis"/>
    <property type="evidence" value="ECO:0007669"/>
    <property type="project" value="UniProtKB-KW"/>
</dbReference>
<dbReference type="PANTHER" id="PTHR37984">
    <property type="entry name" value="PROTEIN CBG26694"/>
    <property type="match status" value="1"/>
</dbReference>
<evidence type="ECO:0000313" key="11">
    <source>
        <dbReference type="Proteomes" id="UP000594220"/>
    </source>
</evidence>
<protein>
    <recommendedName>
        <fullName evidence="9">Integrase catalytic domain-containing protein</fullName>
    </recommendedName>
</protein>
<dbReference type="Ensembl" id="ENSCPRT00005019395.1">
    <property type="protein sequence ID" value="ENSCPRP00005016549.1"/>
    <property type="gene ID" value="ENSCPRG00005011540.1"/>
</dbReference>
<evidence type="ECO:0000256" key="3">
    <source>
        <dbReference type="ARBA" id="ARBA00022695"/>
    </source>
</evidence>
<keyword evidence="11" id="KW-1185">Reference proteome</keyword>
<keyword evidence="2" id="KW-0808">Transferase</keyword>
<dbReference type="PANTHER" id="PTHR37984:SF15">
    <property type="entry name" value="INTEGRASE CATALYTIC DOMAIN-CONTAINING PROTEIN"/>
    <property type="match status" value="1"/>
</dbReference>
<dbReference type="PROSITE" id="PS50994">
    <property type="entry name" value="INTEGRASE"/>
    <property type="match status" value="1"/>
</dbReference>
<dbReference type="OMA" id="CHIAKPE"/>
<keyword evidence="5" id="KW-0255">Endonuclease</keyword>
<dbReference type="GeneTree" id="ENSGT01050000244855"/>